<feature type="region of interest" description="Disordered" evidence="1">
    <location>
        <begin position="46"/>
        <end position="69"/>
    </location>
</feature>
<dbReference type="PANTHER" id="PTHR18871:SF2">
    <property type="entry name" value="CENTROSOMAL PROTEIN OF 112 KDA"/>
    <property type="match status" value="1"/>
</dbReference>
<name>A0A974BU63_XENLA</name>
<dbReference type="InterPro" id="IPR055310">
    <property type="entry name" value="CEP112"/>
</dbReference>
<organism evidence="2 3">
    <name type="scientific">Xenopus laevis</name>
    <name type="common">African clawed frog</name>
    <dbReference type="NCBI Taxonomy" id="8355"/>
    <lineage>
        <taxon>Eukaryota</taxon>
        <taxon>Metazoa</taxon>
        <taxon>Chordata</taxon>
        <taxon>Craniata</taxon>
        <taxon>Vertebrata</taxon>
        <taxon>Euteleostomi</taxon>
        <taxon>Amphibia</taxon>
        <taxon>Batrachia</taxon>
        <taxon>Anura</taxon>
        <taxon>Pipoidea</taxon>
        <taxon>Pipidae</taxon>
        <taxon>Xenopodinae</taxon>
        <taxon>Xenopus</taxon>
        <taxon>Xenopus</taxon>
    </lineage>
</organism>
<dbReference type="PANTHER" id="PTHR18871">
    <property type="entry name" value="CENTROSOMAL PROTEIN OF 112 KDA"/>
    <property type="match status" value="1"/>
</dbReference>
<accession>A0A974BU63</accession>
<proteinExistence type="predicted"/>
<dbReference type="Proteomes" id="UP000694892">
    <property type="component" value="Chromosome 9_10S"/>
</dbReference>
<dbReference type="AlphaFoldDB" id="A0A974BU63"/>
<evidence type="ECO:0000313" key="3">
    <source>
        <dbReference type="Proteomes" id="UP000694892"/>
    </source>
</evidence>
<evidence type="ECO:0000313" key="2">
    <source>
        <dbReference type="EMBL" id="OCT60832.1"/>
    </source>
</evidence>
<reference evidence="3" key="1">
    <citation type="journal article" date="2016" name="Nature">
        <title>Genome evolution in the allotetraploid frog Xenopus laevis.</title>
        <authorList>
            <person name="Session A.M."/>
            <person name="Uno Y."/>
            <person name="Kwon T."/>
            <person name="Chapman J.A."/>
            <person name="Toyoda A."/>
            <person name="Takahashi S."/>
            <person name="Fukui A."/>
            <person name="Hikosaka A."/>
            <person name="Suzuki A."/>
            <person name="Kondo M."/>
            <person name="van Heeringen S.J."/>
            <person name="Quigley I."/>
            <person name="Heinz S."/>
            <person name="Ogino H."/>
            <person name="Ochi H."/>
            <person name="Hellsten U."/>
            <person name="Lyons J.B."/>
            <person name="Simakov O."/>
            <person name="Putnam N."/>
            <person name="Stites J."/>
            <person name="Kuroki Y."/>
            <person name="Tanaka T."/>
            <person name="Michiue T."/>
            <person name="Watanabe M."/>
            <person name="Bogdanovic O."/>
            <person name="Lister R."/>
            <person name="Georgiou G."/>
            <person name="Paranjpe S.S."/>
            <person name="van Kruijsbergen I."/>
            <person name="Shu S."/>
            <person name="Carlson J."/>
            <person name="Kinoshita T."/>
            <person name="Ohta Y."/>
            <person name="Mawaribuchi S."/>
            <person name="Jenkins J."/>
            <person name="Grimwood J."/>
            <person name="Schmutz J."/>
            <person name="Mitros T."/>
            <person name="Mozaffari S.V."/>
            <person name="Suzuki Y."/>
            <person name="Haramoto Y."/>
            <person name="Yamamoto T.S."/>
            <person name="Takagi C."/>
            <person name="Heald R."/>
            <person name="Miller K."/>
            <person name="Haudenschild C."/>
            <person name="Kitzman J."/>
            <person name="Nakayama T."/>
            <person name="Izutsu Y."/>
            <person name="Robert J."/>
            <person name="Fortriede J."/>
            <person name="Burns K."/>
            <person name="Lotay V."/>
            <person name="Karimi K."/>
            <person name="Yasuoka Y."/>
            <person name="Dichmann D.S."/>
            <person name="Flajnik M.F."/>
            <person name="Houston D.W."/>
            <person name="Shendure J."/>
            <person name="DuPasquier L."/>
            <person name="Vize P.D."/>
            <person name="Zorn A.M."/>
            <person name="Ito M."/>
            <person name="Marcotte E.M."/>
            <person name="Wallingford J.B."/>
            <person name="Ito Y."/>
            <person name="Asashima M."/>
            <person name="Ueno N."/>
            <person name="Matsuda Y."/>
            <person name="Veenstra G.J."/>
            <person name="Fujiyama A."/>
            <person name="Harland R.M."/>
            <person name="Taira M."/>
            <person name="Rokhsar D.S."/>
        </authorList>
    </citation>
    <scope>NUCLEOTIDE SEQUENCE [LARGE SCALE GENOMIC DNA]</scope>
    <source>
        <strain evidence="3">J</strain>
    </source>
</reference>
<protein>
    <submittedName>
        <fullName evidence="2">Uncharacterized protein</fullName>
    </submittedName>
</protein>
<sequence length="89" mass="10388">MKTKALEAKFHEEKLCLQQKHDADVQKTLLRESQVIRETKENQISELKKTCEQSNESPKNEWERKSSTSPHYTFLLHSAQPSVGSLYQK</sequence>
<evidence type="ECO:0000256" key="1">
    <source>
        <dbReference type="SAM" id="MobiDB-lite"/>
    </source>
</evidence>
<dbReference type="EMBL" id="CM004483">
    <property type="protein sequence ID" value="OCT60832.1"/>
    <property type="molecule type" value="Genomic_DNA"/>
</dbReference>
<gene>
    <name evidence="2" type="ORF">XELAEV_18046854mg</name>
</gene>